<evidence type="ECO:0000313" key="2">
    <source>
        <dbReference type="Proteomes" id="UP000499080"/>
    </source>
</evidence>
<comment type="caution">
    <text evidence="1">The sequence shown here is derived from an EMBL/GenBank/DDBJ whole genome shotgun (WGS) entry which is preliminary data.</text>
</comment>
<reference evidence="1 2" key="1">
    <citation type="journal article" date="2019" name="Sci. Rep.">
        <title>Orb-weaving spider Araneus ventricosus genome elucidates the spidroin gene catalogue.</title>
        <authorList>
            <person name="Kono N."/>
            <person name="Nakamura H."/>
            <person name="Ohtoshi R."/>
            <person name="Moran D.A.P."/>
            <person name="Shinohara A."/>
            <person name="Yoshida Y."/>
            <person name="Fujiwara M."/>
            <person name="Mori M."/>
            <person name="Tomita M."/>
            <person name="Arakawa K."/>
        </authorList>
    </citation>
    <scope>NUCLEOTIDE SEQUENCE [LARGE SCALE GENOMIC DNA]</scope>
</reference>
<name>A0A4Y2VCG7_ARAVE</name>
<evidence type="ECO:0000313" key="1">
    <source>
        <dbReference type="EMBL" id="GBO21786.1"/>
    </source>
</evidence>
<sequence>MVLNGEREIRCRFHSGLSGTALKGFFTLFENESTSKCQCFICRHLQSLFLRADFPIERQPLHLFPLEESATDCDSTVSCRISLLHSTTLWLIIKG</sequence>
<gene>
    <name evidence="1" type="ORF">AVEN_231846_1</name>
</gene>
<keyword evidence="2" id="KW-1185">Reference proteome</keyword>
<proteinExistence type="predicted"/>
<dbReference type="EMBL" id="BGPR01044927">
    <property type="protein sequence ID" value="GBO21786.1"/>
    <property type="molecule type" value="Genomic_DNA"/>
</dbReference>
<accession>A0A4Y2VCG7</accession>
<protein>
    <submittedName>
        <fullName evidence="1">Uncharacterized protein</fullName>
    </submittedName>
</protein>
<dbReference type="AlphaFoldDB" id="A0A4Y2VCG7"/>
<dbReference type="Proteomes" id="UP000499080">
    <property type="component" value="Unassembled WGS sequence"/>
</dbReference>
<organism evidence="1 2">
    <name type="scientific">Araneus ventricosus</name>
    <name type="common">Orbweaver spider</name>
    <name type="synonym">Epeira ventricosa</name>
    <dbReference type="NCBI Taxonomy" id="182803"/>
    <lineage>
        <taxon>Eukaryota</taxon>
        <taxon>Metazoa</taxon>
        <taxon>Ecdysozoa</taxon>
        <taxon>Arthropoda</taxon>
        <taxon>Chelicerata</taxon>
        <taxon>Arachnida</taxon>
        <taxon>Araneae</taxon>
        <taxon>Araneomorphae</taxon>
        <taxon>Entelegynae</taxon>
        <taxon>Araneoidea</taxon>
        <taxon>Araneidae</taxon>
        <taxon>Araneus</taxon>
    </lineage>
</organism>